<organism evidence="9">
    <name type="scientific">Leptosphaeria maculans (strain JN3 / isolate v23.1.3 / race Av1-4-5-6-7-8)</name>
    <name type="common">Blackleg fungus</name>
    <name type="synonym">Phoma lingam</name>
    <dbReference type="NCBI Taxonomy" id="985895"/>
    <lineage>
        <taxon>Eukaryota</taxon>
        <taxon>Fungi</taxon>
        <taxon>Dikarya</taxon>
        <taxon>Ascomycota</taxon>
        <taxon>Pezizomycotina</taxon>
        <taxon>Dothideomycetes</taxon>
        <taxon>Pleosporomycetidae</taxon>
        <taxon>Pleosporales</taxon>
        <taxon>Pleosporineae</taxon>
        <taxon>Leptosphaeriaceae</taxon>
        <taxon>Plenodomus</taxon>
        <taxon>Plenodomus lingam/Leptosphaeria maculans species complex</taxon>
    </lineage>
</organism>
<comment type="subcellular location">
    <subcellularLocation>
        <location evidence="1">Endoplasmic reticulum membrane</location>
        <topology evidence="1">Multi-pass membrane protein</topology>
    </subcellularLocation>
</comment>
<keyword evidence="2 7" id="KW-0812">Transmembrane</keyword>
<evidence type="ECO:0000313" key="9">
    <source>
        <dbReference type="Proteomes" id="UP000002668"/>
    </source>
</evidence>
<accession>E5A066</accession>
<keyword evidence="9" id="KW-1185">Reference proteome</keyword>
<dbReference type="HOGENOM" id="CLU_122021_0_0_1"/>
<keyword evidence="3" id="KW-0256">Endoplasmic reticulum</keyword>
<reference evidence="9" key="1">
    <citation type="journal article" date="2011" name="Nat. Commun.">
        <title>Effector diversification within compartments of the Leptosphaeria maculans genome affected by Repeat-Induced Point mutations.</title>
        <authorList>
            <person name="Rouxel T."/>
            <person name="Grandaubert J."/>
            <person name="Hane J.K."/>
            <person name="Hoede C."/>
            <person name="van de Wouw A.P."/>
            <person name="Couloux A."/>
            <person name="Dominguez V."/>
            <person name="Anthouard V."/>
            <person name="Bally P."/>
            <person name="Bourras S."/>
            <person name="Cozijnsen A.J."/>
            <person name="Ciuffetti L.M."/>
            <person name="Degrave A."/>
            <person name="Dilmaghani A."/>
            <person name="Duret L."/>
            <person name="Fudal I."/>
            <person name="Goodwin S.B."/>
            <person name="Gout L."/>
            <person name="Glaser N."/>
            <person name="Linglin J."/>
            <person name="Kema G.H.J."/>
            <person name="Lapalu N."/>
            <person name="Lawrence C.B."/>
            <person name="May K."/>
            <person name="Meyer M."/>
            <person name="Ollivier B."/>
            <person name="Poulain J."/>
            <person name="Schoch C.L."/>
            <person name="Simon A."/>
            <person name="Spatafora J.W."/>
            <person name="Stachowiak A."/>
            <person name="Turgeon B.G."/>
            <person name="Tyler B.M."/>
            <person name="Vincent D."/>
            <person name="Weissenbach J."/>
            <person name="Amselem J."/>
            <person name="Quesneville H."/>
            <person name="Oliver R.P."/>
            <person name="Wincker P."/>
            <person name="Balesdent M.-H."/>
            <person name="Howlett B.J."/>
        </authorList>
    </citation>
    <scope>NUCLEOTIDE SEQUENCE [LARGE SCALE GENOMIC DNA]</scope>
    <source>
        <strain evidence="9">JN3 / isolate v23.1.3 / race Av1-4-5-6-7-8</strain>
    </source>
</reference>
<evidence type="ECO:0000256" key="4">
    <source>
        <dbReference type="ARBA" id="ARBA00022989"/>
    </source>
</evidence>
<dbReference type="Proteomes" id="UP000002668">
    <property type="component" value="Genome"/>
</dbReference>
<dbReference type="EMBL" id="FP929130">
    <property type="protein sequence ID" value="CBX96926.1"/>
    <property type="molecule type" value="Genomic_DNA"/>
</dbReference>
<feature type="transmembrane region" description="Helical" evidence="7">
    <location>
        <begin position="113"/>
        <end position="134"/>
    </location>
</feature>
<dbReference type="AlphaFoldDB" id="E5A066"/>
<feature type="region of interest" description="Disordered" evidence="6">
    <location>
        <begin position="1"/>
        <end position="59"/>
    </location>
</feature>
<protein>
    <submittedName>
        <fullName evidence="8">Predicted protein</fullName>
    </submittedName>
</protein>
<gene>
    <name evidence="8" type="ORF">LEMA_P100570.1</name>
</gene>
<name>E5A066_LEPMJ</name>
<dbReference type="GO" id="GO:0005789">
    <property type="term" value="C:endoplasmic reticulum membrane"/>
    <property type="evidence" value="ECO:0007669"/>
    <property type="project" value="UniProtKB-SubCell"/>
</dbReference>
<keyword evidence="4 7" id="KW-1133">Transmembrane helix</keyword>
<evidence type="ECO:0000313" key="8">
    <source>
        <dbReference type="EMBL" id="CBX96926.1"/>
    </source>
</evidence>
<evidence type="ECO:0000256" key="2">
    <source>
        <dbReference type="ARBA" id="ARBA00022692"/>
    </source>
</evidence>
<evidence type="ECO:0000256" key="3">
    <source>
        <dbReference type="ARBA" id="ARBA00022824"/>
    </source>
</evidence>
<evidence type="ECO:0000256" key="6">
    <source>
        <dbReference type="SAM" id="MobiDB-lite"/>
    </source>
</evidence>
<feature type="compositionally biased region" description="Pro residues" evidence="6">
    <location>
        <begin position="13"/>
        <end position="26"/>
    </location>
</feature>
<dbReference type="eggNOG" id="ENOG502S8DA">
    <property type="taxonomic scope" value="Eukaryota"/>
</dbReference>
<dbReference type="InParanoid" id="E5A066"/>
<dbReference type="OrthoDB" id="202672at2759"/>
<dbReference type="Pfam" id="PF11779">
    <property type="entry name" value="SPT_ssu-like"/>
    <property type="match status" value="1"/>
</dbReference>
<feature type="transmembrane region" description="Helical" evidence="7">
    <location>
        <begin position="64"/>
        <end position="88"/>
    </location>
</feature>
<keyword evidence="5 7" id="KW-0472">Membrane</keyword>
<evidence type="ECO:0000256" key="1">
    <source>
        <dbReference type="ARBA" id="ARBA00004477"/>
    </source>
</evidence>
<evidence type="ECO:0000256" key="5">
    <source>
        <dbReference type="ARBA" id="ARBA00023136"/>
    </source>
</evidence>
<sequence length="192" mass="20870">MHPPPYLAESGTPPSPIRRPTPPPTPTLTTSNPEHRANPHPPHHTYTPPPPPSANNPMPDSTSLATLAILSSAAALLVAVMLYPAALLRWFQRKRYQYEVTFSLYMLTSTEKFIFNSVLFLLLSLLIIAASLYLPEHLSIIANRLAYYFSGNEDSLASSSAQKMDARALNQPGFVAGDAAGLAGQGRGFMEP</sequence>
<dbReference type="STRING" id="985895.E5A066"/>
<evidence type="ECO:0000256" key="7">
    <source>
        <dbReference type="SAM" id="Phobius"/>
    </source>
</evidence>
<dbReference type="InterPro" id="IPR024512">
    <property type="entry name" value="Ser_palmitoyltrfase_ssu-like"/>
</dbReference>
<dbReference type="VEuPathDB" id="FungiDB:LEMA_P100570.1"/>
<proteinExistence type="predicted"/>